<dbReference type="Proteomes" id="UP000239504">
    <property type="component" value="Unassembled WGS sequence"/>
</dbReference>
<evidence type="ECO:0000313" key="4">
    <source>
        <dbReference type="EMBL" id="PQA88190.1"/>
    </source>
</evidence>
<dbReference type="InterPro" id="IPR002364">
    <property type="entry name" value="Quin_OxRdtase/zeta-crystal_CS"/>
</dbReference>
<dbReference type="EMBL" id="PJCH01000005">
    <property type="protein sequence ID" value="PQA88190.1"/>
    <property type="molecule type" value="Genomic_DNA"/>
</dbReference>
<feature type="domain" description="Enoyl reductase (ER)" evidence="3">
    <location>
        <begin position="11"/>
        <end position="321"/>
    </location>
</feature>
<organism evidence="4 5">
    <name type="scientific">Hyphococcus luteus</name>
    <dbReference type="NCBI Taxonomy" id="2058213"/>
    <lineage>
        <taxon>Bacteria</taxon>
        <taxon>Pseudomonadati</taxon>
        <taxon>Pseudomonadota</taxon>
        <taxon>Alphaproteobacteria</taxon>
        <taxon>Parvularculales</taxon>
        <taxon>Parvularculaceae</taxon>
        <taxon>Hyphococcus</taxon>
    </lineage>
</organism>
<protein>
    <submittedName>
        <fullName evidence="4">Quinone oxidoreductase</fullName>
    </submittedName>
</protein>
<sequence>MTKAVFLDEHGGPDAFALRDQTLADPGPGEIRVRHKAVGLNFIDIYQRKGLYPVSLPAVLGQEAAGVVEAVGEGVSDFAPGERVACLYGVGGYAEEGNAPAALSAKIPDGVSDDAAAALFLKGLTAEMLVRQLYPLKAGKTCLVHAAAGGVGTILCQWAKHIGARVIAVVGSPEKEAIARENGADEVVIRTQTESIAAEVRRLTGGEGVEVVYDSIGEATFEASLDSLALRGHMVTYGNASGPPPAVTPLELMRRGSLTLTRPSLFHYATPERLPAMAAALFEMVASGAVKPKIAHRLALSDIADAHRLLESGKTAGAIILTP</sequence>
<proteinExistence type="predicted"/>
<dbReference type="Pfam" id="PF00107">
    <property type="entry name" value="ADH_zinc_N"/>
    <property type="match status" value="1"/>
</dbReference>
<keyword evidence="2" id="KW-0560">Oxidoreductase</keyword>
<name>A0A2S7K6P9_9PROT</name>
<dbReference type="FunFam" id="3.40.50.720:FF:000053">
    <property type="entry name" value="Quinone oxidoreductase 1"/>
    <property type="match status" value="1"/>
</dbReference>
<dbReference type="Gene3D" id="3.40.50.720">
    <property type="entry name" value="NAD(P)-binding Rossmann-like Domain"/>
    <property type="match status" value="1"/>
</dbReference>
<dbReference type="Gene3D" id="3.90.180.10">
    <property type="entry name" value="Medium-chain alcohol dehydrogenases, catalytic domain"/>
    <property type="match status" value="1"/>
</dbReference>
<dbReference type="GO" id="GO:0008270">
    <property type="term" value="F:zinc ion binding"/>
    <property type="evidence" value="ECO:0007669"/>
    <property type="project" value="InterPro"/>
</dbReference>
<dbReference type="SUPFAM" id="SSF51735">
    <property type="entry name" value="NAD(P)-binding Rossmann-fold domains"/>
    <property type="match status" value="1"/>
</dbReference>
<keyword evidence="5" id="KW-1185">Reference proteome</keyword>
<dbReference type="SMART" id="SM00829">
    <property type="entry name" value="PKS_ER"/>
    <property type="match status" value="1"/>
</dbReference>
<dbReference type="InterPro" id="IPR047618">
    <property type="entry name" value="QOR-like"/>
</dbReference>
<dbReference type="CDD" id="cd05286">
    <property type="entry name" value="QOR2"/>
    <property type="match status" value="1"/>
</dbReference>
<evidence type="ECO:0000256" key="1">
    <source>
        <dbReference type="ARBA" id="ARBA00022857"/>
    </source>
</evidence>
<dbReference type="GO" id="GO:0005829">
    <property type="term" value="C:cytosol"/>
    <property type="evidence" value="ECO:0007669"/>
    <property type="project" value="TreeGrafter"/>
</dbReference>
<reference evidence="4 5" key="1">
    <citation type="submission" date="2017-12" db="EMBL/GenBank/DDBJ databases">
        <authorList>
            <person name="Hurst M.R.H."/>
        </authorList>
    </citation>
    <scope>NUCLEOTIDE SEQUENCE [LARGE SCALE GENOMIC DNA]</scope>
    <source>
        <strain evidence="4 5">SY-3-19</strain>
    </source>
</reference>
<dbReference type="AlphaFoldDB" id="A0A2S7K6P9"/>
<evidence type="ECO:0000259" key="3">
    <source>
        <dbReference type="SMART" id="SM00829"/>
    </source>
</evidence>
<dbReference type="SUPFAM" id="SSF50129">
    <property type="entry name" value="GroES-like"/>
    <property type="match status" value="1"/>
</dbReference>
<dbReference type="PANTHER" id="PTHR48106:SF13">
    <property type="entry name" value="QUINONE OXIDOREDUCTASE-RELATED"/>
    <property type="match status" value="1"/>
</dbReference>
<dbReference type="RefSeq" id="WP_104829435.1">
    <property type="nucleotide sequence ID" value="NZ_PJCH01000005.1"/>
</dbReference>
<dbReference type="GO" id="GO:0035925">
    <property type="term" value="F:mRNA 3'-UTR AU-rich region binding"/>
    <property type="evidence" value="ECO:0007669"/>
    <property type="project" value="TreeGrafter"/>
</dbReference>
<keyword evidence="1" id="KW-0521">NADP</keyword>
<dbReference type="OrthoDB" id="9805883at2"/>
<dbReference type="InterPro" id="IPR011032">
    <property type="entry name" value="GroES-like_sf"/>
</dbReference>
<dbReference type="GO" id="GO:0003960">
    <property type="term" value="F:quinone reductase (NADPH) activity"/>
    <property type="evidence" value="ECO:0007669"/>
    <property type="project" value="InterPro"/>
</dbReference>
<dbReference type="PROSITE" id="PS01162">
    <property type="entry name" value="QOR_ZETA_CRYSTAL"/>
    <property type="match status" value="1"/>
</dbReference>
<gene>
    <name evidence="4" type="ORF">CW354_07725</name>
</gene>
<accession>A0A2S7K6P9</accession>
<dbReference type="InterPro" id="IPR013149">
    <property type="entry name" value="ADH-like_C"/>
</dbReference>
<dbReference type="InterPro" id="IPR036291">
    <property type="entry name" value="NAD(P)-bd_dom_sf"/>
</dbReference>
<dbReference type="Pfam" id="PF08240">
    <property type="entry name" value="ADH_N"/>
    <property type="match status" value="1"/>
</dbReference>
<dbReference type="InterPro" id="IPR020843">
    <property type="entry name" value="ER"/>
</dbReference>
<comment type="caution">
    <text evidence="4">The sequence shown here is derived from an EMBL/GenBank/DDBJ whole genome shotgun (WGS) entry which is preliminary data.</text>
</comment>
<evidence type="ECO:0000256" key="2">
    <source>
        <dbReference type="ARBA" id="ARBA00023002"/>
    </source>
</evidence>
<dbReference type="GO" id="GO:0070402">
    <property type="term" value="F:NADPH binding"/>
    <property type="evidence" value="ECO:0007669"/>
    <property type="project" value="TreeGrafter"/>
</dbReference>
<dbReference type="InterPro" id="IPR013154">
    <property type="entry name" value="ADH-like_N"/>
</dbReference>
<dbReference type="PANTHER" id="PTHR48106">
    <property type="entry name" value="QUINONE OXIDOREDUCTASE PIG3-RELATED"/>
    <property type="match status" value="1"/>
</dbReference>
<evidence type="ECO:0000313" key="5">
    <source>
        <dbReference type="Proteomes" id="UP000239504"/>
    </source>
</evidence>